<evidence type="ECO:0000313" key="2">
    <source>
        <dbReference type="EMBL" id="VDN37264.1"/>
    </source>
</evidence>
<accession>A0A3P7N4I1</accession>
<feature type="chain" id="PRO_5018114397" evidence="1">
    <location>
        <begin position="28"/>
        <end position="132"/>
    </location>
</feature>
<organism evidence="2 3">
    <name type="scientific">Cylicostephanus goldi</name>
    <name type="common">Nematode worm</name>
    <dbReference type="NCBI Taxonomy" id="71465"/>
    <lineage>
        <taxon>Eukaryota</taxon>
        <taxon>Metazoa</taxon>
        <taxon>Ecdysozoa</taxon>
        <taxon>Nematoda</taxon>
        <taxon>Chromadorea</taxon>
        <taxon>Rhabditida</taxon>
        <taxon>Rhabditina</taxon>
        <taxon>Rhabditomorpha</taxon>
        <taxon>Strongyloidea</taxon>
        <taxon>Strongylidae</taxon>
        <taxon>Cylicostephanus</taxon>
    </lineage>
</organism>
<evidence type="ECO:0000313" key="3">
    <source>
        <dbReference type="Proteomes" id="UP000271889"/>
    </source>
</evidence>
<name>A0A3P7N4I1_CYLGO</name>
<dbReference type="EMBL" id="UYRV01131301">
    <property type="protein sequence ID" value="VDN37264.1"/>
    <property type="molecule type" value="Genomic_DNA"/>
</dbReference>
<gene>
    <name evidence="2" type="ORF">CGOC_LOCUS13425</name>
</gene>
<feature type="signal peptide" evidence="1">
    <location>
        <begin position="1"/>
        <end position="27"/>
    </location>
</feature>
<proteinExistence type="predicted"/>
<keyword evidence="3" id="KW-1185">Reference proteome</keyword>
<feature type="non-terminal residue" evidence="2">
    <location>
        <position position="132"/>
    </location>
</feature>
<dbReference type="Proteomes" id="UP000271889">
    <property type="component" value="Unassembled WGS sequence"/>
</dbReference>
<protein>
    <submittedName>
        <fullName evidence="2">Uncharacterized protein</fullName>
    </submittedName>
</protein>
<sequence>MNIMKLMFVGALLACLTNLIFIGLVKSGEQLAAVEVRVANQILPITSDNTLTAAEQDKTIVVRGQYVGKALPENQKIVLQINDQNIDAKLESEGIFTAAIPAQQLIQSPAHIISAVLMQDGQALQQTTHVYQ</sequence>
<dbReference type="AlphaFoldDB" id="A0A3P7N4I1"/>
<reference evidence="2 3" key="1">
    <citation type="submission" date="2018-11" db="EMBL/GenBank/DDBJ databases">
        <authorList>
            <consortium name="Pathogen Informatics"/>
        </authorList>
    </citation>
    <scope>NUCLEOTIDE SEQUENCE [LARGE SCALE GENOMIC DNA]</scope>
</reference>
<dbReference type="Gene3D" id="2.60.40.10">
    <property type="entry name" value="Immunoglobulins"/>
    <property type="match status" value="1"/>
</dbReference>
<dbReference type="InterPro" id="IPR013783">
    <property type="entry name" value="Ig-like_fold"/>
</dbReference>
<evidence type="ECO:0000256" key="1">
    <source>
        <dbReference type="SAM" id="SignalP"/>
    </source>
</evidence>
<keyword evidence="1" id="KW-0732">Signal</keyword>